<gene>
    <name evidence="9" type="ORF">EVA_02516</name>
</gene>
<dbReference type="GO" id="GO:0046933">
    <property type="term" value="F:proton-transporting ATP synthase activity, rotational mechanism"/>
    <property type="evidence" value="ECO:0007669"/>
    <property type="project" value="InterPro"/>
</dbReference>
<evidence type="ECO:0000259" key="8">
    <source>
        <dbReference type="Pfam" id="PF02823"/>
    </source>
</evidence>
<dbReference type="InterPro" id="IPR001469">
    <property type="entry name" value="ATP_synth_F1_dsu/esu"/>
</dbReference>
<evidence type="ECO:0000256" key="2">
    <source>
        <dbReference type="ARBA" id="ARBA00005712"/>
    </source>
</evidence>
<dbReference type="GO" id="GO:0016787">
    <property type="term" value="F:hydrolase activity"/>
    <property type="evidence" value="ECO:0007669"/>
    <property type="project" value="UniProtKB-KW"/>
</dbReference>
<dbReference type="InterPro" id="IPR036771">
    <property type="entry name" value="ATPsynth_dsu/esu_N"/>
</dbReference>
<evidence type="ECO:0000256" key="1">
    <source>
        <dbReference type="ARBA" id="ARBA00004170"/>
    </source>
</evidence>
<name>J9H0Y4_9ZZZZ</name>
<evidence type="ECO:0000313" key="9">
    <source>
        <dbReference type="EMBL" id="EJX09368.1"/>
    </source>
</evidence>
<sequence length="77" mass="8363">MKVNIVSPEKTLYAGEAEGVIVPGENGQFEVLQNHAPIISILTKGTVVCRGKEDFRMEISSGFIEVANNVVSICVER</sequence>
<evidence type="ECO:0000256" key="7">
    <source>
        <dbReference type="ARBA" id="ARBA00023310"/>
    </source>
</evidence>
<evidence type="ECO:0000256" key="6">
    <source>
        <dbReference type="ARBA" id="ARBA00023196"/>
    </source>
</evidence>
<dbReference type="GO" id="GO:0045259">
    <property type="term" value="C:proton-transporting ATP synthase complex"/>
    <property type="evidence" value="ECO:0007669"/>
    <property type="project" value="UniProtKB-KW"/>
</dbReference>
<dbReference type="EC" id="3.6.3.14" evidence="9"/>
<reference evidence="9" key="1">
    <citation type="journal article" date="2012" name="PLoS ONE">
        <title>Gene sets for utilization of primary and secondary nutrition supplies in the distal gut of endangered iberian lynx.</title>
        <authorList>
            <person name="Alcaide M."/>
            <person name="Messina E."/>
            <person name="Richter M."/>
            <person name="Bargiela R."/>
            <person name="Peplies J."/>
            <person name="Huws S.A."/>
            <person name="Newbold C.J."/>
            <person name="Golyshin P.N."/>
            <person name="Simon M.A."/>
            <person name="Lopez G."/>
            <person name="Yakimov M.M."/>
            <person name="Ferrer M."/>
        </authorList>
    </citation>
    <scope>NUCLEOTIDE SEQUENCE</scope>
</reference>
<keyword evidence="3" id="KW-0813">Transport</keyword>
<proteinExistence type="inferred from homology"/>
<dbReference type="PANTHER" id="PTHR13822:SF10">
    <property type="entry name" value="ATP SYNTHASE EPSILON CHAIN, CHLOROPLASTIC"/>
    <property type="match status" value="1"/>
</dbReference>
<organism evidence="9">
    <name type="scientific">gut metagenome</name>
    <dbReference type="NCBI Taxonomy" id="749906"/>
    <lineage>
        <taxon>unclassified sequences</taxon>
        <taxon>metagenomes</taxon>
        <taxon>organismal metagenomes</taxon>
    </lineage>
</organism>
<dbReference type="PANTHER" id="PTHR13822">
    <property type="entry name" value="ATP SYNTHASE DELTA/EPSILON CHAIN"/>
    <property type="match status" value="1"/>
</dbReference>
<dbReference type="Gene3D" id="2.60.15.10">
    <property type="entry name" value="F0F1 ATP synthase delta/epsilon subunit, N-terminal"/>
    <property type="match status" value="1"/>
</dbReference>
<keyword evidence="4" id="KW-0406">Ion transport</keyword>
<comment type="caution">
    <text evidence="9">The sequence shown here is derived from an EMBL/GenBank/DDBJ whole genome shotgun (WGS) entry which is preliminary data.</text>
</comment>
<feature type="domain" description="ATP synthase F1 complex delta/epsilon subunit N-terminal" evidence="8">
    <location>
        <begin position="1"/>
        <end position="76"/>
    </location>
</feature>
<dbReference type="AlphaFoldDB" id="J9H0Y4"/>
<keyword evidence="5" id="KW-0472">Membrane</keyword>
<dbReference type="Pfam" id="PF02823">
    <property type="entry name" value="ATP-synt_DE_N"/>
    <property type="match status" value="1"/>
</dbReference>
<keyword evidence="6" id="KW-0139">CF(1)</keyword>
<evidence type="ECO:0000256" key="4">
    <source>
        <dbReference type="ARBA" id="ARBA00023065"/>
    </source>
</evidence>
<dbReference type="EMBL" id="AMCI01000407">
    <property type="protein sequence ID" value="EJX09368.1"/>
    <property type="molecule type" value="Genomic_DNA"/>
</dbReference>
<keyword evidence="9" id="KW-0378">Hydrolase</keyword>
<comment type="similarity">
    <text evidence="2">Belongs to the ATPase epsilon chain family.</text>
</comment>
<dbReference type="NCBIfam" id="TIGR01216">
    <property type="entry name" value="ATP_synt_epsi"/>
    <property type="match status" value="1"/>
</dbReference>
<comment type="subcellular location">
    <subcellularLocation>
        <location evidence="1">Membrane</location>
        <topology evidence="1">Peripheral membrane protein</topology>
    </subcellularLocation>
</comment>
<dbReference type="SUPFAM" id="SSF51344">
    <property type="entry name" value="Epsilon subunit of F1F0-ATP synthase N-terminal domain"/>
    <property type="match status" value="1"/>
</dbReference>
<protein>
    <submittedName>
        <fullName evidence="9">ATPase, F1 complex, delta/epsilon subunit</fullName>
        <ecNumber evidence="9">3.6.3.14</ecNumber>
    </submittedName>
</protein>
<accession>J9H0Y4</accession>
<evidence type="ECO:0000256" key="3">
    <source>
        <dbReference type="ARBA" id="ARBA00022448"/>
    </source>
</evidence>
<evidence type="ECO:0000256" key="5">
    <source>
        <dbReference type="ARBA" id="ARBA00023136"/>
    </source>
</evidence>
<dbReference type="InterPro" id="IPR020546">
    <property type="entry name" value="ATP_synth_F1_dsu/esu_N"/>
</dbReference>
<dbReference type="CDD" id="cd12152">
    <property type="entry name" value="F1-ATPase_delta"/>
    <property type="match status" value="1"/>
</dbReference>
<keyword evidence="7" id="KW-0066">ATP synthesis</keyword>